<evidence type="ECO:0000256" key="1">
    <source>
        <dbReference type="SAM" id="SignalP"/>
    </source>
</evidence>
<feature type="signal peptide" evidence="1">
    <location>
        <begin position="1"/>
        <end position="28"/>
    </location>
</feature>
<evidence type="ECO:0000313" key="4">
    <source>
        <dbReference type="EMBL" id="SHE89281.1"/>
    </source>
</evidence>
<evidence type="ECO:0000313" key="5">
    <source>
        <dbReference type="Proteomes" id="UP000184048"/>
    </source>
</evidence>
<dbReference type="InterPro" id="IPR048406">
    <property type="entry name" value="GldM_Ig-like-2"/>
</dbReference>
<dbReference type="AlphaFoldDB" id="A0A1M4X754"/>
<reference evidence="4 5" key="1">
    <citation type="submission" date="2016-11" db="EMBL/GenBank/DDBJ databases">
        <authorList>
            <person name="Jaros S."/>
            <person name="Januszkiewicz K."/>
            <person name="Wedrychowicz H."/>
        </authorList>
    </citation>
    <scope>NUCLEOTIDE SEQUENCE [LARGE SCALE GENOMIC DNA]</scope>
    <source>
        <strain evidence="4 5">DSM 18119</strain>
    </source>
</reference>
<feature type="domain" description="Gliding motility-associated protein GldM C-terminal" evidence="2">
    <location>
        <begin position="114"/>
        <end position="218"/>
    </location>
</feature>
<feature type="domain" description="Gliding motility-associated protein GldM second immunoglobulin-like" evidence="3">
    <location>
        <begin position="32"/>
        <end position="111"/>
    </location>
</feature>
<dbReference type="OrthoDB" id="1490890at2"/>
<dbReference type="STRING" id="1121884.SAMN02745131_01361"/>
<keyword evidence="5" id="KW-1185">Reference proteome</keyword>
<feature type="chain" id="PRO_5013268318" evidence="1">
    <location>
        <begin position="29"/>
        <end position="222"/>
    </location>
</feature>
<name>A0A1M4X754_9BACT</name>
<dbReference type="Pfam" id="PF21602">
    <property type="entry name" value="GldM_3rd"/>
    <property type="match status" value="1"/>
</dbReference>
<evidence type="ECO:0000259" key="3">
    <source>
        <dbReference type="Pfam" id="PF21602"/>
    </source>
</evidence>
<accession>A0A1M4X754</accession>
<dbReference type="Pfam" id="PF12080">
    <property type="entry name" value="GldM_4th"/>
    <property type="match status" value="1"/>
</dbReference>
<sequence>MNFSIAGKAFKLLLIAASLLGSSIYTFGQTNIAIAPNKMNVLYIGVDNPLSVAASNGSDEKVTVTVTGGGGTVSKLGSGLYNVQVTDLTDECLVNVYVDGKIAGSSPFRVRSLPAPFATVGGYSSGSKIKADSFSSQPGLGVFLKDFPFEVRYEVTGFTFTVGDDQGNIRTADCASALFTPRAKQLIDQYAKPGEMVTIDKIRVKDPSGKELKIPSLVYYIQ</sequence>
<dbReference type="Proteomes" id="UP000184048">
    <property type="component" value="Unassembled WGS sequence"/>
</dbReference>
<evidence type="ECO:0000259" key="2">
    <source>
        <dbReference type="Pfam" id="PF12080"/>
    </source>
</evidence>
<dbReference type="InterPro" id="IPR022719">
    <property type="entry name" value="Motility-assoc_prot_GldM_C"/>
</dbReference>
<gene>
    <name evidence="4" type="ORF">SAMN02745131_01361</name>
</gene>
<protein>
    <submittedName>
        <fullName evidence="4">GldM C-terminal domain-containing protein</fullName>
    </submittedName>
</protein>
<keyword evidence="1" id="KW-0732">Signal</keyword>
<dbReference type="RefSeq" id="WP_072834573.1">
    <property type="nucleotide sequence ID" value="NZ_FQUU01000004.1"/>
</dbReference>
<dbReference type="EMBL" id="FQUU01000004">
    <property type="protein sequence ID" value="SHE89281.1"/>
    <property type="molecule type" value="Genomic_DNA"/>
</dbReference>
<organism evidence="4 5">
    <name type="scientific">Flavisolibacter ginsengisoli DSM 18119</name>
    <dbReference type="NCBI Taxonomy" id="1121884"/>
    <lineage>
        <taxon>Bacteria</taxon>
        <taxon>Pseudomonadati</taxon>
        <taxon>Bacteroidota</taxon>
        <taxon>Chitinophagia</taxon>
        <taxon>Chitinophagales</taxon>
        <taxon>Chitinophagaceae</taxon>
        <taxon>Flavisolibacter</taxon>
    </lineage>
</organism>
<proteinExistence type="predicted"/>